<dbReference type="AlphaFoldDB" id="A0AAF0E141"/>
<dbReference type="Gene3D" id="3.30.740.10">
    <property type="entry name" value="Protein Inhibitor Of Neuronal Nitric Oxide Synthase"/>
    <property type="match status" value="1"/>
</dbReference>
<evidence type="ECO:0000313" key="15">
    <source>
        <dbReference type="Proteomes" id="UP001214603"/>
    </source>
</evidence>
<dbReference type="GO" id="GO:0005868">
    <property type="term" value="C:cytoplasmic dynein complex"/>
    <property type="evidence" value="ECO:0007669"/>
    <property type="project" value="TreeGrafter"/>
</dbReference>
<keyword evidence="5 13" id="KW-0963">Cytoplasm</keyword>
<evidence type="ECO:0000256" key="8">
    <source>
        <dbReference type="ARBA" id="ARBA00022927"/>
    </source>
</evidence>
<name>A0AAF0E141_9BASI</name>
<evidence type="ECO:0000256" key="3">
    <source>
        <dbReference type="ARBA" id="ARBA00010156"/>
    </source>
</evidence>
<dbReference type="CDD" id="cd21452">
    <property type="entry name" value="DLC-like_DYNLL1_DYNLL2"/>
    <property type="match status" value="1"/>
</dbReference>
<comment type="similarity">
    <text evidence="3 13">Belongs to the dynein light chain family.</text>
</comment>
<gene>
    <name evidence="14" type="primary">DYN2</name>
    <name evidence="14" type="ORF">MOBT1_000323</name>
</gene>
<dbReference type="SUPFAM" id="SSF54648">
    <property type="entry name" value="DLC"/>
    <property type="match status" value="1"/>
</dbReference>
<proteinExistence type="inferred from homology"/>
<evidence type="ECO:0000256" key="2">
    <source>
        <dbReference type="ARBA" id="ARBA00004245"/>
    </source>
</evidence>
<keyword evidence="7" id="KW-0509">mRNA transport</keyword>
<keyword evidence="6 13" id="KW-0493">Microtubule</keyword>
<dbReference type="PANTHER" id="PTHR11886">
    <property type="entry name" value="DYNEIN LIGHT CHAIN"/>
    <property type="match status" value="1"/>
</dbReference>
<evidence type="ECO:0000256" key="9">
    <source>
        <dbReference type="ARBA" id="ARBA00023017"/>
    </source>
</evidence>
<dbReference type="InterPro" id="IPR037177">
    <property type="entry name" value="DLC_sf"/>
</dbReference>
<dbReference type="GO" id="GO:0045505">
    <property type="term" value="F:dynein intermediate chain binding"/>
    <property type="evidence" value="ECO:0007669"/>
    <property type="project" value="TreeGrafter"/>
</dbReference>
<dbReference type="GO" id="GO:0005634">
    <property type="term" value="C:nucleus"/>
    <property type="evidence" value="ECO:0007669"/>
    <property type="project" value="UniProtKB-SubCell"/>
</dbReference>
<evidence type="ECO:0000256" key="7">
    <source>
        <dbReference type="ARBA" id="ARBA00022816"/>
    </source>
</evidence>
<dbReference type="Pfam" id="PF01221">
    <property type="entry name" value="Dynein_light"/>
    <property type="match status" value="1"/>
</dbReference>
<keyword evidence="8" id="KW-0653">Protein transport</keyword>
<dbReference type="SMART" id="SM01375">
    <property type="entry name" value="Dynein_light"/>
    <property type="match status" value="1"/>
</dbReference>
<dbReference type="InterPro" id="IPR001372">
    <property type="entry name" value="Dynein_light_chain_typ-1/2"/>
</dbReference>
<dbReference type="InterPro" id="IPR019763">
    <property type="entry name" value="Dynein_light_1/2_CS"/>
</dbReference>
<keyword evidence="12" id="KW-0539">Nucleus</keyword>
<keyword evidence="11 13" id="KW-0206">Cytoskeleton</keyword>
<evidence type="ECO:0000256" key="13">
    <source>
        <dbReference type="RuleBase" id="RU365010"/>
    </source>
</evidence>
<evidence type="ECO:0000256" key="4">
    <source>
        <dbReference type="ARBA" id="ARBA00022448"/>
    </source>
</evidence>
<comment type="subunit">
    <text evidence="13">Cytoplasmic dynein consists of two catalytic heavy chains (HCs) and a number of non-catalytic subunits which present intermediate chains (ICs), light intermediate chains (LICs) and light chains (LCs).</text>
</comment>
<dbReference type="GO" id="GO:0015031">
    <property type="term" value="P:protein transport"/>
    <property type="evidence" value="ECO:0007669"/>
    <property type="project" value="UniProtKB-KW"/>
</dbReference>
<keyword evidence="4 13" id="KW-0813">Transport</keyword>
<evidence type="ECO:0000256" key="11">
    <source>
        <dbReference type="ARBA" id="ARBA00023212"/>
    </source>
</evidence>
<dbReference type="PANTHER" id="PTHR11886:SF35">
    <property type="entry name" value="DYNEIN LIGHT CHAIN"/>
    <property type="match status" value="1"/>
</dbReference>
<evidence type="ECO:0000256" key="10">
    <source>
        <dbReference type="ARBA" id="ARBA00023175"/>
    </source>
</evidence>
<dbReference type="PROSITE" id="PS01239">
    <property type="entry name" value="DYNEIN_LIGHT_1"/>
    <property type="match status" value="1"/>
</dbReference>
<evidence type="ECO:0000256" key="1">
    <source>
        <dbReference type="ARBA" id="ARBA00004123"/>
    </source>
</evidence>
<organism evidence="14 15">
    <name type="scientific">Malassezia obtusa</name>
    <dbReference type="NCBI Taxonomy" id="76774"/>
    <lineage>
        <taxon>Eukaryota</taxon>
        <taxon>Fungi</taxon>
        <taxon>Dikarya</taxon>
        <taxon>Basidiomycota</taxon>
        <taxon>Ustilaginomycotina</taxon>
        <taxon>Malasseziomycetes</taxon>
        <taxon>Malasseziales</taxon>
        <taxon>Malasseziaceae</taxon>
        <taxon>Malassezia</taxon>
    </lineage>
</organism>
<dbReference type="GO" id="GO:0007017">
    <property type="term" value="P:microtubule-based process"/>
    <property type="evidence" value="ECO:0007669"/>
    <property type="project" value="InterPro"/>
</dbReference>
<evidence type="ECO:0000256" key="12">
    <source>
        <dbReference type="ARBA" id="ARBA00023242"/>
    </source>
</evidence>
<dbReference type="GO" id="GO:0005874">
    <property type="term" value="C:microtubule"/>
    <property type="evidence" value="ECO:0007669"/>
    <property type="project" value="UniProtKB-KW"/>
</dbReference>
<dbReference type="FunFam" id="3.30.740.10:FF:000005">
    <property type="entry name" value="Dynein light chain"/>
    <property type="match status" value="1"/>
</dbReference>
<reference evidence="14" key="1">
    <citation type="submission" date="2023-03" db="EMBL/GenBank/DDBJ databases">
        <title>Mating type loci evolution in Malassezia.</title>
        <authorList>
            <person name="Coelho M.A."/>
        </authorList>
    </citation>
    <scope>NUCLEOTIDE SEQUENCE</scope>
    <source>
        <strain evidence="14">CBS 7876</strain>
    </source>
</reference>
<comment type="subcellular location">
    <subcellularLocation>
        <location evidence="2 13">Cytoplasm</location>
        <location evidence="2 13">Cytoskeleton</location>
    </subcellularLocation>
    <subcellularLocation>
        <location evidence="1">Nucleus</location>
    </subcellularLocation>
</comment>
<dbReference type="GO" id="GO:0051028">
    <property type="term" value="P:mRNA transport"/>
    <property type="evidence" value="ECO:0007669"/>
    <property type="project" value="UniProtKB-KW"/>
</dbReference>
<sequence length="92" mass="9979">MADAAPGAVGASDVPKAVVKNVDMEADMQQAIVEIAADAIVKFELEKDIAAFVKRTVDDHYGPTWHVIVGRSFGSYVTHESKHFIYFCASHG</sequence>
<dbReference type="Proteomes" id="UP001214603">
    <property type="component" value="Chromosome 1"/>
</dbReference>
<comment type="function">
    <text evidence="13">Acts as one of several non-catalytic accessory components of the cytoplasmic dynein complex that are thought to be involved in linking dynein to cargos and to adapter proteins that regulate dynein function. Cytoplasmic dynein acts as a motor for the intracellular retrograde motility of vesicles and organelles along microtubules. May play a role in changing or maintaining the spatial distribution of cytoskeletal structures.</text>
</comment>
<protein>
    <recommendedName>
        <fullName evidence="13">Dynein light chain</fullName>
    </recommendedName>
</protein>
<evidence type="ECO:0000256" key="5">
    <source>
        <dbReference type="ARBA" id="ARBA00022490"/>
    </source>
</evidence>
<accession>A0AAF0E141</accession>
<keyword evidence="9 13" id="KW-0243">Dynein</keyword>
<keyword evidence="15" id="KW-1185">Reference proteome</keyword>
<evidence type="ECO:0000256" key="6">
    <source>
        <dbReference type="ARBA" id="ARBA00022701"/>
    </source>
</evidence>
<dbReference type="EMBL" id="CP119934">
    <property type="protein sequence ID" value="WFD01647.1"/>
    <property type="molecule type" value="Genomic_DNA"/>
</dbReference>
<evidence type="ECO:0000313" key="14">
    <source>
        <dbReference type="EMBL" id="WFD01647.1"/>
    </source>
</evidence>
<keyword evidence="10 13" id="KW-0505">Motor protein</keyword>